<feature type="region of interest" description="Disordered" evidence="1">
    <location>
        <begin position="1797"/>
        <end position="1841"/>
    </location>
</feature>
<feature type="compositionally biased region" description="Gly residues" evidence="1">
    <location>
        <begin position="383"/>
        <end position="394"/>
    </location>
</feature>
<feature type="compositionally biased region" description="Basic residues" evidence="1">
    <location>
        <begin position="1375"/>
        <end position="1387"/>
    </location>
</feature>
<feature type="region of interest" description="Disordered" evidence="1">
    <location>
        <begin position="1863"/>
        <end position="2099"/>
    </location>
</feature>
<feature type="compositionally biased region" description="Gly residues" evidence="1">
    <location>
        <begin position="588"/>
        <end position="602"/>
    </location>
</feature>
<feature type="region of interest" description="Disordered" evidence="1">
    <location>
        <begin position="709"/>
        <end position="728"/>
    </location>
</feature>
<feature type="region of interest" description="Disordered" evidence="1">
    <location>
        <begin position="376"/>
        <end position="401"/>
    </location>
</feature>
<dbReference type="InterPro" id="IPR042201">
    <property type="entry name" value="FH2_Formin_sf"/>
</dbReference>
<feature type="compositionally biased region" description="Polar residues" evidence="1">
    <location>
        <begin position="1815"/>
        <end position="1837"/>
    </location>
</feature>
<feature type="compositionally biased region" description="Polar residues" evidence="1">
    <location>
        <begin position="854"/>
        <end position="865"/>
    </location>
</feature>
<feature type="compositionally biased region" description="Low complexity" evidence="1">
    <location>
        <begin position="499"/>
        <end position="510"/>
    </location>
</feature>
<feature type="compositionally biased region" description="Low complexity" evidence="1">
    <location>
        <begin position="1905"/>
        <end position="1917"/>
    </location>
</feature>
<feature type="region of interest" description="Disordered" evidence="1">
    <location>
        <begin position="568"/>
        <end position="602"/>
    </location>
</feature>
<keyword evidence="4" id="KW-1185">Reference proteome</keyword>
<feature type="compositionally biased region" description="Basic and acidic residues" evidence="1">
    <location>
        <begin position="938"/>
        <end position="947"/>
    </location>
</feature>
<dbReference type="EMBL" id="JABMIG020000070">
    <property type="protein sequence ID" value="KAL3795557.1"/>
    <property type="molecule type" value="Genomic_DNA"/>
</dbReference>
<dbReference type="PANTHER" id="PTHR45725">
    <property type="entry name" value="FORMIN HOMOLOGY 2 FAMILY MEMBER"/>
    <property type="match status" value="1"/>
</dbReference>
<feature type="region of interest" description="Disordered" evidence="1">
    <location>
        <begin position="1352"/>
        <end position="1388"/>
    </location>
</feature>
<feature type="compositionally biased region" description="Polar residues" evidence="1">
    <location>
        <begin position="568"/>
        <end position="583"/>
    </location>
</feature>
<feature type="compositionally biased region" description="Basic residues" evidence="1">
    <location>
        <begin position="2085"/>
        <end position="2099"/>
    </location>
</feature>
<organism evidence="3 4">
    <name type="scientific">Cyclotella cryptica</name>
    <dbReference type="NCBI Taxonomy" id="29204"/>
    <lineage>
        <taxon>Eukaryota</taxon>
        <taxon>Sar</taxon>
        <taxon>Stramenopiles</taxon>
        <taxon>Ochrophyta</taxon>
        <taxon>Bacillariophyta</taxon>
        <taxon>Coscinodiscophyceae</taxon>
        <taxon>Thalassiosirophycidae</taxon>
        <taxon>Stephanodiscales</taxon>
        <taxon>Stephanodiscaceae</taxon>
        <taxon>Cyclotella</taxon>
    </lineage>
</organism>
<gene>
    <name evidence="3" type="ORF">HJC23_009270</name>
</gene>
<proteinExistence type="predicted"/>
<feature type="compositionally biased region" description="Low complexity" evidence="1">
    <location>
        <begin position="2051"/>
        <end position="2079"/>
    </location>
</feature>
<evidence type="ECO:0000259" key="2">
    <source>
        <dbReference type="PROSITE" id="PS51444"/>
    </source>
</evidence>
<dbReference type="PROSITE" id="PS51444">
    <property type="entry name" value="FH2"/>
    <property type="match status" value="1"/>
</dbReference>
<dbReference type="Gene3D" id="1.20.58.2220">
    <property type="entry name" value="Formin, FH2 domain"/>
    <property type="match status" value="1"/>
</dbReference>
<feature type="compositionally biased region" description="Polar residues" evidence="1">
    <location>
        <begin position="458"/>
        <end position="470"/>
    </location>
</feature>
<feature type="compositionally biased region" description="Basic and acidic residues" evidence="1">
    <location>
        <begin position="903"/>
        <end position="917"/>
    </location>
</feature>
<feature type="compositionally biased region" description="Polar residues" evidence="1">
    <location>
        <begin position="1364"/>
        <end position="1373"/>
    </location>
</feature>
<feature type="region of interest" description="Disordered" evidence="1">
    <location>
        <begin position="196"/>
        <end position="318"/>
    </location>
</feature>
<evidence type="ECO:0000313" key="4">
    <source>
        <dbReference type="Proteomes" id="UP001516023"/>
    </source>
</evidence>
<feature type="compositionally biased region" description="Low complexity" evidence="1">
    <location>
        <begin position="229"/>
        <end position="250"/>
    </location>
</feature>
<dbReference type="PANTHER" id="PTHR45725:SF1">
    <property type="entry name" value="DISHEVELLED ASSOCIATED ACTIVATOR OF MORPHOGENESIS, ISOFORM D"/>
    <property type="match status" value="1"/>
</dbReference>
<dbReference type="Pfam" id="PF02181">
    <property type="entry name" value="FH2"/>
    <property type="match status" value="1"/>
</dbReference>
<feature type="compositionally biased region" description="Polar residues" evidence="1">
    <location>
        <begin position="918"/>
        <end position="937"/>
    </location>
</feature>
<feature type="compositionally biased region" description="Polar residues" evidence="1">
    <location>
        <begin position="948"/>
        <end position="973"/>
    </location>
</feature>
<feature type="compositionally biased region" description="Polar residues" evidence="1">
    <location>
        <begin position="1966"/>
        <end position="1995"/>
    </location>
</feature>
<feature type="compositionally biased region" description="Polar residues" evidence="1">
    <location>
        <begin position="1868"/>
        <end position="1904"/>
    </location>
</feature>
<feature type="compositionally biased region" description="Basic residues" evidence="1">
    <location>
        <begin position="2017"/>
        <end position="2028"/>
    </location>
</feature>
<protein>
    <recommendedName>
        <fullName evidence="2">FH2 domain-containing protein</fullName>
    </recommendedName>
</protein>
<sequence>MLFASSLAAAGYYELKHTYWIEKASCEAPIRRRQEEIHRVKWRWLSRQNFEEAKTAYCTRETVPIQLNCNCHQVLRGEAPLIPPSCDQTPILIAMRRQPVNHSPSSFDGSAFFGSDAAGSERDDFFGELSKFESFIERKSRRAGGAAAGNAARGISSAHNSAQDVISPRSDDGMSFVSRKKHDNYANVVMEMKMKQSNGNSGQTGWPMHEETGWQEDGWNSFGNTNHFQQQQQQKQQPQQKKPQHQPQQQRFQWHDPAPTNKSRANILNPPSAPFPSPPQRTGRKLYRENSVVTSVNSNSAAPQAAIPNQRSRSTVRRTADLQRKIAQTWVTQRHKDDDEVSDAGSAISSVFLGNSNTMAGSGSWGDEFRSFGSASFGSGEPVAGGGGSGGGGTQRKPKKGLDSLFNKKQFTQGATAVESDTASVVSGTGSVAARRRAKAALKNNNSPHRPSGLGNVAENSASSTQQLTKNCAPIQPPPSNSAVGARRNMRMRMQNKTSSFGSNGSQQSSMASGRSFPFKHEQNNFESSFNAFQLDSSVIDEEVNSALKELKLDHPEMDFAFNRLGSSHSRGNSVDSSTSGFHSSGADAGGGGGGGGGIVGGGYHGESPLKHNFKKEVTKGRNSPITVGSIKTLTTKSVTVESSVDSTTNQNHNQHIAVPSLRVNHYVGRPIPSGNTTLSSFGNSNKPIISPNVISVVEQFSESVERCSESSSLTDTSDWHHGTGGPAGVSSVVGGATNMFKDASKGSTFHKSKKIIRPGESIPENNVAGGSRYVPSLNAPTGSDCVASDAEKEKDVDVALVLPSIKDRISQFKNSAITTTPTQQSLASPPLPQKIHSPVYPHKDEPTAPEKSSPFSGTSNNITPSFRRRNNELPPHAPTSGQSPPFQVKLRKTKNILNEIADNTKDLDTDRDKEVDTATSSPNPFLSQVKLRSTGKSWRDKQREVTQDTGVESENCPQNESKPTTPAASNTSEEPKRKLTYREQQELLKQKQEKKETPATTVEEPTKDIATLIRERIAMNKQQSNFGTPQSEKGSSELNISSLRGNLKRTSFGKSEISTPTNIREPPDDSSIIAEKQTFSQSNTHQHVAVTNNLKRSSEKEATPEQALNSMLANRFGSPAKEEKKVEPTPDPREALMAALHKRADKAESTPVSDPRSALMTAISKRGAEKEEQPVSDPRAALMAAISKRTSPPPVDDDSESEVMDPRANLASMLQNRVAQTSGGAGTPSKVNAKNNLSAMLAKRAPPPDVNDTAVDASATNGRPALKDDPKYEKYFKMLKVGMPLPAVQHAMTRDGLDPSIMEYDHNKPAPEPKSEGVPLKEDPAYEKYFKMLKLGLPMGAVKNAMERDGLDSSIMDGDHNAPASSQISDSPATKKRQKDTHRRTRLHWDTPVGKVKSNTVWALVNKDEELENIVIDEKEFTNLFQAELKASSVPAERSNSSARNVVQVIDPKRANNGGIILARLRMSYDDMAKAVEKIDETAMTANQAQGIVEYMPTRDERKKLREYMKGGDGDSASKFEKLCECEKFMVAMMTVKQSKRKLRALLFKLQFRGCIHDLAHDVFSIEKACDELSNSIRLRKLFGIVLNIGNRLNTAGPGEKRKAGAFTIKSLLKLNQAKAFDNKTTFLHYVVLVVQRNNEYLLDFKDDLPTTLKADKIFWDQCVNELEEVETQLENVRKLALHEAKSSKFIYSLPNKSKDQEDNDSDDLSIASMSLEDEVALLRSTKIGMFALSAIKKVSQLRERVDTARDKFCQLLEYFGEDGDSSNMQPHELFEIISTFCRNFDVARDDVMKMEKEKKRADKKEKNEDNSQKVDGSSKNTKQTITPQRTPNSAVASIPKKNIMLRSSSFQPNMSNVLSDLKRATSKTQSESCETCETPSQGRSPQSSHLASSKATRASTQHSAPQSSQNTSSSADETPLQCKNTGRKRTNNVPKPSELENNAPLKPKGLQNEPVTPERPSPIPSQSSNRTAAQCTALDVQQSSEPVTKSIQVSSSETSSELNTTPPQKVPPLSRRVRIERVRHRNSTLSSSEADSLACLPPPVSNSKPTATATETPPNNAPMTTPSPAPSNASARAAARDRYARHKKMMHQRHTTT</sequence>
<dbReference type="InterPro" id="IPR019309">
    <property type="entry name" value="WASHC3"/>
</dbReference>
<feature type="compositionally biased region" description="Low complexity" evidence="1">
    <location>
        <begin position="290"/>
        <end position="300"/>
    </location>
</feature>
<comment type="caution">
    <text evidence="3">The sequence shown here is derived from an EMBL/GenBank/DDBJ whole genome shotgun (WGS) entry which is preliminary data.</text>
</comment>
<dbReference type="Pfam" id="PF10152">
    <property type="entry name" value="CCDC53"/>
    <property type="match status" value="2"/>
</dbReference>
<feature type="domain" description="FH2" evidence="2">
    <location>
        <begin position="1375"/>
        <end position="1812"/>
    </location>
</feature>
<feature type="region of interest" description="Disordered" evidence="1">
    <location>
        <begin position="151"/>
        <end position="177"/>
    </location>
</feature>
<feature type="compositionally biased region" description="Basic and acidic residues" evidence="1">
    <location>
        <begin position="1121"/>
        <end position="1135"/>
    </location>
</feature>
<feature type="region of interest" description="Disordered" evidence="1">
    <location>
        <begin position="818"/>
        <end position="888"/>
    </location>
</feature>
<name>A0ABD3Q697_9STRA</name>
<dbReference type="Proteomes" id="UP001516023">
    <property type="component" value="Unassembled WGS sequence"/>
</dbReference>
<accession>A0ABD3Q697</accession>
<dbReference type="InterPro" id="IPR051425">
    <property type="entry name" value="Formin_Homology"/>
</dbReference>
<dbReference type="SUPFAM" id="SSF101447">
    <property type="entry name" value="Formin homology 2 domain (FH2 domain)"/>
    <property type="match status" value="1"/>
</dbReference>
<reference evidence="3 4" key="1">
    <citation type="journal article" date="2020" name="G3 (Bethesda)">
        <title>Improved Reference Genome for Cyclotella cryptica CCMP332, a Model for Cell Wall Morphogenesis, Salinity Adaptation, and Lipid Production in Diatoms (Bacillariophyta).</title>
        <authorList>
            <person name="Roberts W.R."/>
            <person name="Downey K.M."/>
            <person name="Ruck E.C."/>
            <person name="Traller J.C."/>
            <person name="Alverson A.J."/>
        </authorList>
    </citation>
    <scope>NUCLEOTIDE SEQUENCE [LARGE SCALE GENOMIC DNA]</scope>
    <source>
        <strain evidence="3 4">CCMP332</strain>
    </source>
</reference>
<evidence type="ECO:0000256" key="1">
    <source>
        <dbReference type="SAM" id="MobiDB-lite"/>
    </source>
</evidence>
<feature type="region of interest" description="Disordered" evidence="1">
    <location>
        <begin position="441"/>
        <end position="519"/>
    </location>
</feature>
<feature type="compositionally biased region" description="Polar residues" evidence="1">
    <location>
        <begin position="818"/>
        <end position="828"/>
    </location>
</feature>
<evidence type="ECO:0000313" key="3">
    <source>
        <dbReference type="EMBL" id="KAL3795557.1"/>
    </source>
</evidence>
<feature type="region of interest" description="Disordered" evidence="1">
    <location>
        <begin position="900"/>
        <end position="980"/>
    </location>
</feature>
<dbReference type="SMART" id="SM00498">
    <property type="entry name" value="FH2"/>
    <property type="match status" value="1"/>
</dbReference>
<feature type="compositionally biased region" description="Polar residues" evidence="1">
    <location>
        <begin position="1044"/>
        <end position="1063"/>
    </location>
</feature>
<feature type="region of interest" description="Disordered" evidence="1">
    <location>
        <begin position="1114"/>
        <end position="1179"/>
    </location>
</feature>
<dbReference type="InterPro" id="IPR015425">
    <property type="entry name" value="FH2_Formin"/>
</dbReference>
<feature type="compositionally biased region" description="Basic and acidic residues" evidence="1">
    <location>
        <begin position="1797"/>
        <end position="1814"/>
    </location>
</feature>
<feature type="region of interest" description="Disordered" evidence="1">
    <location>
        <begin position="1244"/>
        <end position="1267"/>
    </location>
</feature>
<feature type="region of interest" description="Disordered" evidence="1">
    <location>
        <begin position="1044"/>
        <end position="1070"/>
    </location>
</feature>